<accession>A0AAE0B6E9</accession>
<keyword evidence="1" id="KW-0812">Transmembrane</keyword>
<evidence type="ECO:0000256" key="1">
    <source>
        <dbReference type="SAM" id="Phobius"/>
    </source>
</evidence>
<dbReference type="EMBL" id="JANJYJ010000001">
    <property type="protein sequence ID" value="KAK3230120.1"/>
    <property type="molecule type" value="Genomic_DNA"/>
</dbReference>
<protein>
    <submittedName>
        <fullName evidence="2">Uncharacterized protein</fullName>
    </submittedName>
</protein>
<gene>
    <name evidence="2" type="ORF">Dsin_002001</name>
</gene>
<keyword evidence="1" id="KW-0472">Membrane</keyword>
<keyword evidence="3" id="KW-1185">Reference proteome</keyword>
<comment type="caution">
    <text evidence="2">The sequence shown here is derived from an EMBL/GenBank/DDBJ whole genome shotgun (WGS) entry which is preliminary data.</text>
</comment>
<feature type="transmembrane region" description="Helical" evidence="1">
    <location>
        <begin position="96"/>
        <end position="113"/>
    </location>
</feature>
<evidence type="ECO:0000313" key="2">
    <source>
        <dbReference type="EMBL" id="KAK3230120.1"/>
    </source>
</evidence>
<dbReference type="Proteomes" id="UP001281410">
    <property type="component" value="Unassembled WGS sequence"/>
</dbReference>
<name>A0AAE0B6E9_9ROSI</name>
<sequence>MGGESYEMCEVCVYVSSSVSRALGDRLARVLGVQRVPCHERYLGLPSFGGRDKRKLFENIKDRIWNKIKVWWIIFPEKILIAGTILLMGITLLKVAIGWVFHWILMLGIFSYYRAANMISDSSCERDIVPHVVRWKPPGIGLYKFNTDASLDVLSHRTGLGMVIPDHTGFVMAQVPKELRYYTLLGSRRLWPFFEVCRLLLILV</sequence>
<dbReference type="AlphaFoldDB" id="A0AAE0B6E9"/>
<reference evidence="2" key="1">
    <citation type="journal article" date="2023" name="Plant J.">
        <title>Genome sequences and population genomics provide insights into the demographic history, inbreeding, and mutation load of two 'living fossil' tree species of Dipteronia.</title>
        <authorList>
            <person name="Feng Y."/>
            <person name="Comes H.P."/>
            <person name="Chen J."/>
            <person name="Zhu S."/>
            <person name="Lu R."/>
            <person name="Zhang X."/>
            <person name="Li P."/>
            <person name="Qiu J."/>
            <person name="Olsen K.M."/>
            <person name="Qiu Y."/>
        </authorList>
    </citation>
    <scope>NUCLEOTIDE SEQUENCE</scope>
    <source>
        <strain evidence="2">NBL</strain>
    </source>
</reference>
<proteinExistence type="predicted"/>
<feature type="transmembrane region" description="Helical" evidence="1">
    <location>
        <begin position="70"/>
        <end position="90"/>
    </location>
</feature>
<keyword evidence="1" id="KW-1133">Transmembrane helix</keyword>
<organism evidence="2 3">
    <name type="scientific">Dipteronia sinensis</name>
    <dbReference type="NCBI Taxonomy" id="43782"/>
    <lineage>
        <taxon>Eukaryota</taxon>
        <taxon>Viridiplantae</taxon>
        <taxon>Streptophyta</taxon>
        <taxon>Embryophyta</taxon>
        <taxon>Tracheophyta</taxon>
        <taxon>Spermatophyta</taxon>
        <taxon>Magnoliopsida</taxon>
        <taxon>eudicotyledons</taxon>
        <taxon>Gunneridae</taxon>
        <taxon>Pentapetalae</taxon>
        <taxon>rosids</taxon>
        <taxon>malvids</taxon>
        <taxon>Sapindales</taxon>
        <taxon>Sapindaceae</taxon>
        <taxon>Hippocastanoideae</taxon>
        <taxon>Acereae</taxon>
        <taxon>Dipteronia</taxon>
    </lineage>
</organism>
<evidence type="ECO:0000313" key="3">
    <source>
        <dbReference type="Proteomes" id="UP001281410"/>
    </source>
</evidence>